<dbReference type="Gene3D" id="1.20.1250.20">
    <property type="entry name" value="MFS general substrate transporter like domains"/>
    <property type="match status" value="1"/>
</dbReference>
<dbReference type="GO" id="GO:0016020">
    <property type="term" value="C:membrane"/>
    <property type="evidence" value="ECO:0007669"/>
    <property type="project" value="UniProtKB-SubCell"/>
</dbReference>
<feature type="transmembrane region" description="Helical" evidence="7">
    <location>
        <begin position="256"/>
        <end position="280"/>
    </location>
</feature>
<dbReference type="OrthoDB" id="10010517at2759"/>
<dbReference type="PANTHER" id="PTHR19444:SF13">
    <property type="entry name" value="PROTEIN UNC-93 HOMOLOG A"/>
    <property type="match status" value="1"/>
</dbReference>
<dbReference type="VEuPathDB" id="VectorBase:BGLB005191"/>
<evidence type="ECO:0000256" key="2">
    <source>
        <dbReference type="ARBA" id="ARBA00009172"/>
    </source>
</evidence>
<evidence type="ECO:0000256" key="6">
    <source>
        <dbReference type="SAM" id="MobiDB-lite"/>
    </source>
</evidence>
<feature type="transmembrane region" description="Helical" evidence="7">
    <location>
        <begin position="300"/>
        <end position="324"/>
    </location>
</feature>
<evidence type="ECO:0000256" key="5">
    <source>
        <dbReference type="ARBA" id="ARBA00023136"/>
    </source>
</evidence>
<feature type="transmembrane region" description="Helical" evidence="7">
    <location>
        <begin position="20"/>
        <end position="40"/>
    </location>
</feature>
<feature type="transmembrane region" description="Helical" evidence="7">
    <location>
        <begin position="404"/>
        <end position="437"/>
    </location>
</feature>
<dbReference type="KEGG" id="bgt:106060915"/>
<feature type="transmembrane region" description="Helical" evidence="7">
    <location>
        <begin position="331"/>
        <end position="352"/>
    </location>
</feature>
<dbReference type="EnsemblMetazoa" id="BGLB005191-RB">
    <property type="protein sequence ID" value="BGLB005191-PB"/>
    <property type="gene ID" value="BGLB005191"/>
</dbReference>
<reference evidence="8" key="1">
    <citation type="submission" date="2020-05" db="UniProtKB">
        <authorList>
            <consortium name="EnsemblMetazoa"/>
        </authorList>
    </citation>
    <scope>IDENTIFICATION</scope>
    <source>
        <strain evidence="8">BB02</strain>
    </source>
</reference>
<sequence>MSCLADDRRKLDDGLKGREIRNTIVVTFSFTIVFSAFNALQNLHSSVHEEDRLGLISLAVLYFTSTLTSVFSPTIISRVGARTVMVVYFFCHCLYVAVNFYPTFATMLPAAALVGSLFGPAWTAQSLYITVNADSFSKGRKTSPFVIMKRFQWCFFAGLASSQVLGNAVSGMVLHQHHLETETNSSEDGVIKSCGVYDCHKYQNLTESEDPHGKALTVIMSVYIICTAIGVAMVISLLPPLPRRDWITTVSVKDSVVSCCSVLFTLDTLLLVPFVFYTAVQNAFLIGTYTTSYVSCPLGLYMVGYVMAAYGVTTPILSIAIYNLSKLIKSFICLLLAMGAHITLLVILFFWAPDEDSTVHIFVVPVVWGASECIILTQATTMISKHNNNNAGHKFANFYTWRSLGYCLAFLCATYLCVSITIVLTLICAVLALVLYVVVEFKHLLTKREVCVSEIDVSVSSSNDDVNGVDRQIDLPTVNSPLMSLQDRSVFDYPELNDVIKEAQSNWRRGSNGPRLDIQRAMSHKHLHDSQAMRLYHSRHLATVGDSQGITRSFSDSHVKSLPSRQGAPSSCSIRGSSSKSSRLSELNNCEAHFDPLLEVSVADNVGTQEDIEDTVEKKIFHLDSDSEAGDLISDLHLENRHYLRHILDPLCSRQHNEINYNSLLNIELLVESPKCSNQSNKATLESGNHVELATNQRNGDMCSKQNEAFIQSAVPADCGYVSEEKDVIGSNQESDSLSSPTSPPKYPQRRSLKRRSKSSFRSIASSISAASFRFSRSFRQISRTSSHRSSKRSGDSTSMDADSNGFVPEDNDSVIDAFKPKRNRSRKTDPDEKDSISIY</sequence>
<feature type="region of interest" description="Disordered" evidence="6">
    <location>
        <begin position="780"/>
        <end position="840"/>
    </location>
</feature>
<feature type="region of interest" description="Disordered" evidence="6">
    <location>
        <begin position="558"/>
        <end position="578"/>
    </location>
</feature>
<evidence type="ECO:0000256" key="3">
    <source>
        <dbReference type="ARBA" id="ARBA00022692"/>
    </source>
</evidence>
<dbReference type="VEuPathDB" id="VectorBase:BGLAX_032490"/>
<evidence type="ECO:0000313" key="8">
    <source>
        <dbReference type="EnsemblMetazoa" id="BGLB005191-PC"/>
    </source>
</evidence>
<dbReference type="AlphaFoldDB" id="A0A2C9JN87"/>
<name>A0A2C9JN87_BIOGL</name>
<protein>
    <submittedName>
        <fullName evidence="8">Uncharacterized protein</fullName>
    </submittedName>
</protein>
<accession>A0A2C9JN87</accession>
<organism evidence="8 9">
    <name type="scientific">Biomphalaria glabrata</name>
    <name type="common">Bloodfluke planorb</name>
    <name type="synonym">Freshwater snail</name>
    <dbReference type="NCBI Taxonomy" id="6526"/>
    <lineage>
        <taxon>Eukaryota</taxon>
        <taxon>Metazoa</taxon>
        <taxon>Spiralia</taxon>
        <taxon>Lophotrochozoa</taxon>
        <taxon>Mollusca</taxon>
        <taxon>Gastropoda</taxon>
        <taxon>Heterobranchia</taxon>
        <taxon>Euthyneura</taxon>
        <taxon>Panpulmonata</taxon>
        <taxon>Hygrophila</taxon>
        <taxon>Lymnaeoidea</taxon>
        <taxon>Planorbidae</taxon>
        <taxon>Biomphalaria</taxon>
    </lineage>
</organism>
<feature type="transmembrane region" description="Helical" evidence="7">
    <location>
        <begin position="83"/>
        <end position="101"/>
    </location>
</feature>
<dbReference type="InterPro" id="IPR010291">
    <property type="entry name" value="Ion_channel_UNC-93"/>
</dbReference>
<comment type="subcellular location">
    <subcellularLocation>
        <location evidence="1">Membrane</location>
        <topology evidence="1">Multi-pass membrane protein</topology>
    </subcellularLocation>
</comment>
<dbReference type="SUPFAM" id="SSF103473">
    <property type="entry name" value="MFS general substrate transporter"/>
    <property type="match status" value="1"/>
</dbReference>
<dbReference type="InterPro" id="IPR036259">
    <property type="entry name" value="MFS_trans_sf"/>
</dbReference>
<evidence type="ECO:0000313" key="9">
    <source>
        <dbReference type="Proteomes" id="UP000076420"/>
    </source>
</evidence>
<dbReference type="PANTHER" id="PTHR19444">
    <property type="entry name" value="UNC-93 RELATED"/>
    <property type="match status" value="1"/>
</dbReference>
<feature type="compositionally biased region" description="Polar residues" evidence="6">
    <location>
        <begin position="730"/>
        <end position="741"/>
    </location>
</feature>
<feature type="compositionally biased region" description="Basic residues" evidence="6">
    <location>
        <begin position="748"/>
        <end position="759"/>
    </location>
</feature>
<keyword evidence="3 7" id="KW-0812">Transmembrane</keyword>
<dbReference type="Pfam" id="PF05978">
    <property type="entry name" value="UNC-93"/>
    <property type="match status" value="1"/>
</dbReference>
<keyword evidence="5 7" id="KW-0472">Membrane</keyword>
<keyword evidence="4 7" id="KW-1133">Transmembrane helix</keyword>
<proteinExistence type="inferred from homology"/>
<comment type="similarity">
    <text evidence="2">Belongs to the unc-93 family.</text>
</comment>
<dbReference type="EnsemblMetazoa" id="BGLB005191-RC">
    <property type="protein sequence ID" value="BGLB005191-PC"/>
    <property type="gene ID" value="BGLB005191"/>
</dbReference>
<evidence type="ECO:0000256" key="7">
    <source>
        <dbReference type="SAM" id="Phobius"/>
    </source>
</evidence>
<feature type="transmembrane region" description="Helical" evidence="7">
    <location>
        <begin position="151"/>
        <end position="174"/>
    </location>
</feature>
<feature type="transmembrane region" description="Helical" evidence="7">
    <location>
        <begin position="107"/>
        <end position="131"/>
    </location>
</feature>
<feature type="transmembrane region" description="Helical" evidence="7">
    <location>
        <begin position="358"/>
        <end position="383"/>
    </location>
</feature>
<feature type="transmembrane region" description="Helical" evidence="7">
    <location>
        <begin position="52"/>
        <end position="71"/>
    </location>
</feature>
<evidence type="ECO:0000256" key="4">
    <source>
        <dbReference type="ARBA" id="ARBA00022989"/>
    </source>
</evidence>
<feature type="compositionally biased region" description="Basic and acidic residues" evidence="6">
    <location>
        <begin position="827"/>
        <end position="840"/>
    </location>
</feature>
<dbReference type="InterPro" id="IPR051951">
    <property type="entry name" value="UNC-93_regulatory"/>
</dbReference>
<feature type="region of interest" description="Disordered" evidence="6">
    <location>
        <begin position="728"/>
        <end position="759"/>
    </location>
</feature>
<feature type="transmembrane region" description="Helical" evidence="7">
    <location>
        <begin position="215"/>
        <end position="235"/>
    </location>
</feature>
<gene>
    <name evidence="8" type="primary">106060915</name>
</gene>
<evidence type="ECO:0000256" key="1">
    <source>
        <dbReference type="ARBA" id="ARBA00004141"/>
    </source>
</evidence>
<dbReference type="RefSeq" id="XP_013074400.2">
    <property type="nucleotide sequence ID" value="XM_013218946.2"/>
</dbReference>
<dbReference type="Proteomes" id="UP000076420">
    <property type="component" value="Unassembled WGS sequence"/>
</dbReference>